<dbReference type="InterPro" id="IPR029062">
    <property type="entry name" value="Class_I_gatase-like"/>
</dbReference>
<dbReference type="InterPro" id="IPR005801">
    <property type="entry name" value="ADC_synthase"/>
</dbReference>
<feature type="domain" description="Chorismate-utilising enzyme C-terminal" evidence="6">
    <location>
        <begin position="244"/>
        <end position="496"/>
    </location>
</feature>
<protein>
    <recommendedName>
        <fullName evidence="2 3">Anthranilate synthase</fullName>
        <ecNumber evidence="2 3">4.1.3.27</ecNumber>
    </recommendedName>
</protein>
<feature type="region of interest" description="Disordered" evidence="4">
    <location>
        <begin position="218"/>
        <end position="242"/>
    </location>
</feature>
<dbReference type="CDD" id="cd01743">
    <property type="entry name" value="GATase1_Anthranilate_Synthase"/>
    <property type="match status" value="1"/>
</dbReference>
<dbReference type="Proteomes" id="UP001595528">
    <property type="component" value="Unassembled WGS sequence"/>
</dbReference>
<evidence type="ECO:0000256" key="4">
    <source>
        <dbReference type="SAM" id="MobiDB-lite"/>
    </source>
</evidence>
<evidence type="ECO:0000256" key="1">
    <source>
        <dbReference type="ARBA" id="ARBA00022962"/>
    </source>
</evidence>
<dbReference type="PRINTS" id="PR00097">
    <property type="entry name" value="ANTSNTHASEII"/>
</dbReference>
<keyword evidence="3" id="KW-0057">Aromatic amino acid biosynthesis</keyword>
<dbReference type="InterPro" id="IPR019999">
    <property type="entry name" value="Anth_synth_I-like"/>
</dbReference>
<dbReference type="InterPro" id="IPR015890">
    <property type="entry name" value="Chorismate_C"/>
</dbReference>
<feature type="domain" description="Anthranilate synthase component I N-terminal" evidence="7">
    <location>
        <begin position="41"/>
        <end position="203"/>
    </location>
</feature>
<name>A0ABV7L4I8_9PROT</name>
<keyword evidence="3" id="KW-0822">Tryptophan biosynthesis</keyword>
<feature type="domain" description="Glutamine amidotransferase" evidence="5">
    <location>
        <begin position="529"/>
        <end position="702"/>
    </location>
</feature>
<dbReference type="InterPro" id="IPR017926">
    <property type="entry name" value="GATASE"/>
</dbReference>
<dbReference type="InterPro" id="IPR006221">
    <property type="entry name" value="TrpG/PapA_dom"/>
</dbReference>
<keyword evidence="9" id="KW-1185">Reference proteome</keyword>
<organism evidence="8 9">
    <name type="scientific">Marinibaculum pumilum</name>
    <dbReference type="NCBI Taxonomy" id="1766165"/>
    <lineage>
        <taxon>Bacteria</taxon>
        <taxon>Pseudomonadati</taxon>
        <taxon>Pseudomonadota</taxon>
        <taxon>Alphaproteobacteria</taxon>
        <taxon>Rhodospirillales</taxon>
        <taxon>Rhodospirillaceae</taxon>
        <taxon>Marinibaculum</taxon>
    </lineage>
</organism>
<evidence type="ECO:0000259" key="7">
    <source>
        <dbReference type="Pfam" id="PF04715"/>
    </source>
</evidence>
<dbReference type="PIRSF" id="PIRSF036934">
    <property type="entry name" value="TrpE-G"/>
    <property type="match status" value="1"/>
</dbReference>
<accession>A0ABV7L4I8</accession>
<dbReference type="Pfam" id="PF00425">
    <property type="entry name" value="Chorismate_bind"/>
    <property type="match status" value="1"/>
</dbReference>
<dbReference type="RefSeq" id="WP_379903834.1">
    <property type="nucleotide sequence ID" value="NZ_JBHRTR010000034.1"/>
</dbReference>
<dbReference type="Gene3D" id="3.60.120.10">
    <property type="entry name" value="Anthranilate synthase"/>
    <property type="match status" value="1"/>
</dbReference>
<evidence type="ECO:0000256" key="2">
    <source>
        <dbReference type="NCBIfam" id="TIGR01815"/>
    </source>
</evidence>
<dbReference type="PANTHER" id="PTHR11236">
    <property type="entry name" value="AMINOBENZOATE/ANTHRANILATE SYNTHASE"/>
    <property type="match status" value="1"/>
</dbReference>
<sequence length="720" mass="78413">MDLDHIEPRERLAFATAGGIAVSVSVYAADYGGALAPLVRRLDSARGVVLSSSFEYPNRYTRWDFGFADPPLEITAKGRILTVTPLNERGRVLAPAIQRAVAAEPMAEVLGEGRFRVSGQAEDLTEEGRTRRPTVFTLLRRILDLFRSAEDGHLGLYGAFGYDLAFQWDPIEEHIRRPDDQRDLVLFLPDEMLVVDHLRQQAVIRRYEFAVDGAETRGFERTGGSSELGAPRDPALQGDHGQGEYASSVAEARERFRVGDMFESVLSQTFYRRCELPPSAIFEQLKLSNPSPYGALMNLGDGEFLVAASPEMFVRVTGERVETCPISGTIARGADAVSDAEQIRTLLNSAKDEAELTMCTDVDRNDKSRVCVPGSVKVIGRRQIEVYSRLIHTVDHVEGRLRPGMDGLDAFLTHAWAVTVTGAPKRRAMQFIESREKGSRRWYGGAIGMLGFDGNVNTGLTLRTLRLKDGIAEARVGATLLYDSEPEAEDAECRLKVSALLAVLEGRARGRPQRAAPNVEGLGAGRRVLLVDHEDSFVLTLADYVRQTGAEVTTLRPDLARAALAEMRPDLVMLSPGPGRPADFDLSATIGAALERGLPLFGVCLGLQGIAEYYGGSLGVLPLPEHGKPADIRLQPDPLFADLPDCIQAARYHSLYAERKTLPKALSVIAETGDGVIMALAHRDLPVRAVQFHPESILSVESGAGLRIIGNMIAGIGAPA</sequence>
<dbReference type="NCBIfam" id="TIGR01815">
    <property type="entry name" value="TrpE-clade3"/>
    <property type="match status" value="1"/>
</dbReference>
<evidence type="ECO:0000313" key="8">
    <source>
        <dbReference type="EMBL" id="MFC3229533.1"/>
    </source>
</evidence>
<comment type="catalytic activity">
    <reaction evidence="3">
        <text>chorismate + L-glutamine = anthranilate + pyruvate + L-glutamate + H(+)</text>
        <dbReference type="Rhea" id="RHEA:21732"/>
        <dbReference type="ChEBI" id="CHEBI:15361"/>
        <dbReference type="ChEBI" id="CHEBI:15378"/>
        <dbReference type="ChEBI" id="CHEBI:16567"/>
        <dbReference type="ChEBI" id="CHEBI:29748"/>
        <dbReference type="ChEBI" id="CHEBI:29985"/>
        <dbReference type="ChEBI" id="CHEBI:58359"/>
        <dbReference type="EC" id="4.1.3.27"/>
    </reaction>
</comment>
<evidence type="ECO:0000313" key="9">
    <source>
        <dbReference type="Proteomes" id="UP001595528"/>
    </source>
</evidence>
<dbReference type="InterPro" id="IPR006805">
    <property type="entry name" value="Anth_synth_I_N"/>
</dbReference>
<comment type="pathway">
    <text evidence="3">Amino-acid biosynthesis; L-tryptophan biosynthesis; L-tryptophan from chorismate: step 1/5.</text>
</comment>
<keyword evidence="3 8" id="KW-0456">Lyase</keyword>
<dbReference type="EC" id="4.1.3.27" evidence="2 3"/>
<dbReference type="NCBIfam" id="NF010081">
    <property type="entry name" value="PRK13566.1"/>
    <property type="match status" value="1"/>
</dbReference>
<evidence type="ECO:0000259" key="6">
    <source>
        <dbReference type="Pfam" id="PF00425"/>
    </source>
</evidence>
<dbReference type="SUPFAM" id="SSF56322">
    <property type="entry name" value="ADC synthase"/>
    <property type="match status" value="1"/>
</dbReference>
<dbReference type="PANTHER" id="PTHR11236:SF9">
    <property type="entry name" value="ANTHRANILATE SYNTHASE COMPONENT 1"/>
    <property type="match status" value="1"/>
</dbReference>
<dbReference type="Pfam" id="PF00117">
    <property type="entry name" value="GATase"/>
    <property type="match status" value="1"/>
</dbReference>
<keyword evidence="1" id="KW-0315">Glutamine amidotransferase</keyword>
<gene>
    <name evidence="8" type="ORF">ACFOGJ_19955</name>
</gene>
<comment type="caution">
    <text evidence="8">The sequence shown here is derived from an EMBL/GenBank/DDBJ whole genome shotgun (WGS) entry which is preliminary data.</text>
</comment>
<dbReference type="InterPro" id="IPR010112">
    <property type="entry name" value="TrpE-G_bact"/>
</dbReference>
<reference evidence="9" key="1">
    <citation type="journal article" date="2019" name="Int. J. Syst. Evol. Microbiol.">
        <title>The Global Catalogue of Microorganisms (GCM) 10K type strain sequencing project: providing services to taxonomists for standard genome sequencing and annotation.</title>
        <authorList>
            <consortium name="The Broad Institute Genomics Platform"/>
            <consortium name="The Broad Institute Genome Sequencing Center for Infectious Disease"/>
            <person name="Wu L."/>
            <person name="Ma J."/>
        </authorList>
    </citation>
    <scope>NUCLEOTIDE SEQUENCE [LARGE SCALE GENOMIC DNA]</scope>
    <source>
        <strain evidence="9">KCTC 42964</strain>
    </source>
</reference>
<dbReference type="EMBL" id="JBHRTR010000034">
    <property type="protein sequence ID" value="MFC3229533.1"/>
    <property type="molecule type" value="Genomic_DNA"/>
</dbReference>
<evidence type="ECO:0000256" key="3">
    <source>
        <dbReference type="PIRNR" id="PIRNR036934"/>
    </source>
</evidence>
<keyword evidence="3" id="KW-0028">Amino-acid biosynthesis</keyword>
<dbReference type="SUPFAM" id="SSF52317">
    <property type="entry name" value="Class I glutamine amidotransferase-like"/>
    <property type="match status" value="1"/>
</dbReference>
<dbReference type="GO" id="GO:0004049">
    <property type="term" value="F:anthranilate synthase activity"/>
    <property type="evidence" value="ECO:0007669"/>
    <property type="project" value="UniProtKB-EC"/>
</dbReference>
<proteinExistence type="predicted"/>
<dbReference type="PROSITE" id="PS51273">
    <property type="entry name" value="GATASE_TYPE_1"/>
    <property type="match status" value="1"/>
</dbReference>
<evidence type="ECO:0000259" key="5">
    <source>
        <dbReference type="Pfam" id="PF00117"/>
    </source>
</evidence>
<dbReference type="Pfam" id="PF04715">
    <property type="entry name" value="Anth_synt_I_N"/>
    <property type="match status" value="1"/>
</dbReference>
<dbReference type="PRINTS" id="PR00096">
    <property type="entry name" value="GATASE"/>
</dbReference>
<dbReference type="Gene3D" id="3.40.50.880">
    <property type="match status" value="1"/>
</dbReference>